<dbReference type="HOGENOM" id="CLU_085085_1_0_9"/>
<dbReference type="GO" id="GO:0004222">
    <property type="term" value="F:metalloendopeptidase activity"/>
    <property type="evidence" value="ECO:0007669"/>
    <property type="project" value="InterPro"/>
</dbReference>
<dbReference type="AlphaFoldDB" id="C2EV14"/>
<dbReference type="InterPro" id="IPR001818">
    <property type="entry name" value="Pept_M10_metallopeptidase"/>
</dbReference>
<dbReference type="GO" id="GO:0006508">
    <property type="term" value="P:proteolysis"/>
    <property type="evidence" value="ECO:0007669"/>
    <property type="project" value="UniProtKB-KW"/>
</dbReference>
<dbReference type="Gene3D" id="3.40.390.10">
    <property type="entry name" value="Collagenase (Catalytic Domain)"/>
    <property type="match status" value="1"/>
</dbReference>
<organism evidence="7 8">
    <name type="scientific">Limosilactobacillus vaginalis DSM 5837 = ATCC 49540</name>
    <dbReference type="NCBI Taxonomy" id="1423814"/>
    <lineage>
        <taxon>Bacteria</taxon>
        <taxon>Bacillati</taxon>
        <taxon>Bacillota</taxon>
        <taxon>Bacilli</taxon>
        <taxon>Lactobacillales</taxon>
        <taxon>Lactobacillaceae</taxon>
        <taxon>Limosilactobacillus</taxon>
    </lineage>
</organism>
<evidence type="ECO:0000256" key="1">
    <source>
        <dbReference type="ARBA" id="ARBA00022670"/>
    </source>
</evidence>
<sequence>MIRQFIIFDESKGGFLKLGTSEKGGVKMRRYFLLLLTLITVGLITQSASADDNNSSLPTNYFNQDAEDASSNDFSFNDSDQTPNNQKLAIPQNTPTPLEGIRWRKRTILIYMRTTDPQLKAAFRSAVKKWNQVKVIKIKWTKNEDKANIIATDSDLSAHTSNNGVGYQTAQLGETKTEYNPDTHELQKATSILDPYQLDYTNPNFRSEVAQHELGHALGLAHAPEYEHSVMVPRNIRNGITKQDRKSIRLLYQ</sequence>
<evidence type="ECO:0000313" key="8">
    <source>
        <dbReference type="Proteomes" id="UP000004483"/>
    </source>
</evidence>
<dbReference type="GO" id="GO:0008270">
    <property type="term" value="F:zinc ion binding"/>
    <property type="evidence" value="ECO:0007669"/>
    <property type="project" value="InterPro"/>
</dbReference>
<evidence type="ECO:0000256" key="2">
    <source>
        <dbReference type="ARBA" id="ARBA00022723"/>
    </source>
</evidence>
<dbReference type="InterPro" id="IPR024079">
    <property type="entry name" value="MetalloPept_cat_dom_sf"/>
</dbReference>
<keyword evidence="2" id="KW-0479">Metal-binding</keyword>
<keyword evidence="4" id="KW-0862">Zinc</keyword>
<feature type="domain" description="Peptidase M10 metallopeptidase" evidence="6">
    <location>
        <begin position="116"/>
        <end position="252"/>
    </location>
</feature>
<reference evidence="7 8" key="1">
    <citation type="submission" date="2009-01" db="EMBL/GenBank/DDBJ databases">
        <authorList>
            <person name="Qin X."/>
            <person name="Bachman B."/>
            <person name="Battles P."/>
            <person name="Bell A."/>
            <person name="Bess C."/>
            <person name="Bickham C."/>
            <person name="Chaboub L."/>
            <person name="Chen D."/>
            <person name="Coyle M."/>
            <person name="Deiros D.R."/>
            <person name="Dinh H."/>
            <person name="Forbes L."/>
            <person name="Fowler G."/>
            <person name="Francisco L."/>
            <person name="Fu Q."/>
            <person name="Gubbala S."/>
            <person name="Hale W."/>
            <person name="Han Y."/>
            <person name="Hemphill L."/>
            <person name="Highlander S.K."/>
            <person name="Hirani K."/>
            <person name="Hogues M."/>
            <person name="Jackson L."/>
            <person name="Jakkamsetti A."/>
            <person name="Javaid M."/>
            <person name="Jiang H."/>
            <person name="Korchina V."/>
            <person name="Kovar C."/>
            <person name="Lara F."/>
            <person name="Lee S."/>
            <person name="Mata R."/>
            <person name="Mathew T."/>
            <person name="Moen C."/>
            <person name="Morales K."/>
            <person name="Munidasa M."/>
            <person name="Nazareth L."/>
            <person name="Ngo R."/>
            <person name="Nguyen L."/>
            <person name="Okwuonu G."/>
            <person name="Ongeri F."/>
            <person name="Patil S."/>
            <person name="Petrosino J."/>
            <person name="Pham C."/>
            <person name="Pham P."/>
            <person name="Pu L.-L."/>
            <person name="Puazo M."/>
            <person name="Raj R."/>
            <person name="Reid J."/>
            <person name="Rouhana J."/>
            <person name="Saada N."/>
            <person name="Shang Y."/>
            <person name="Simmons D."/>
            <person name="Thornton R."/>
            <person name="Warren J."/>
            <person name="Weissenberger G."/>
            <person name="Zhang J."/>
            <person name="Zhang L."/>
            <person name="Zhou C."/>
            <person name="Zhu D."/>
            <person name="Muzny D."/>
            <person name="Worley K."/>
            <person name="Gibbs R."/>
        </authorList>
    </citation>
    <scope>NUCLEOTIDE SEQUENCE [LARGE SCALE GENOMIC DNA]</scope>
    <source>
        <strain evidence="7 8">ATCC 49540</strain>
    </source>
</reference>
<dbReference type="EMBL" id="ACGV01000143">
    <property type="protein sequence ID" value="EEJ40233.1"/>
    <property type="molecule type" value="Genomic_DNA"/>
</dbReference>
<dbReference type="eggNOG" id="COG5549">
    <property type="taxonomic scope" value="Bacteria"/>
</dbReference>
<comment type="caution">
    <text evidence="7">The sequence shown here is derived from an EMBL/GenBank/DDBJ whole genome shotgun (WGS) entry which is preliminary data.</text>
</comment>
<evidence type="ECO:0000256" key="3">
    <source>
        <dbReference type="ARBA" id="ARBA00022801"/>
    </source>
</evidence>
<protein>
    <submittedName>
        <fullName evidence="7">Matrixin</fullName>
    </submittedName>
</protein>
<dbReference type="STRING" id="1423814.HMPREF0549_1300"/>
<evidence type="ECO:0000256" key="4">
    <source>
        <dbReference type="ARBA" id="ARBA00022833"/>
    </source>
</evidence>
<proteinExistence type="predicted"/>
<feature type="region of interest" description="Disordered" evidence="5">
    <location>
        <begin position="72"/>
        <end position="97"/>
    </location>
</feature>
<keyword evidence="3" id="KW-0378">Hydrolase</keyword>
<evidence type="ECO:0000259" key="6">
    <source>
        <dbReference type="Pfam" id="PF00413"/>
    </source>
</evidence>
<name>C2EV14_9LACO</name>
<evidence type="ECO:0000256" key="5">
    <source>
        <dbReference type="SAM" id="MobiDB-lite"/>
    </source>
</evidence>
<gene>
    <name evidence="7" type="ORF">HMPREF0549_1300</name>
</gene>
<feature type="compositionally biased region" description="Polar residues" evidence="5">
    <location>
        <begin position="81"/>
        <end position="96"/>
    </location>
</feature>
<dbReference type="CDD" id="cd04268">
    <property type="entry name" value="ZnMc_MMP_like"/>
    <property type="match status" value="1"/>
</dbReference>
<accession>C2EV14</accession>
<dbReference type="GO" id="GO:0031012">
    <property type="term" value="C:extracellular matrix"/>
    <property type="evidence" value="ECO:0007669"/>
    <property type="project" value="InterPro"/>
</dbReference>
<evidence type="ECO:0000313" key="7">
    <source>
        <dbReference type="EMBL" id="EEJ40233.1"/>
    </source>
</evidence>
<keyword evidence="1" id="KW-0645">Protease</keyword>
<dbReference type="Pfam" id="PF00413">
    <property type="entry name" value="Peptidase_M10"/>
    <property type="match status" value="1"/>
</dbReference>
<dbReference type="Proteomes" id="UP000004483">
    <property type="component" value="Unassembled WGS sequence"/>
</dbReference>
<dbReference type="SUPFAM" id="SSF55486">
    <property type="entry name" value="Metalloproteases ('zincins'), catalytic domain"/>
    <property type="match status" value="1"/>
</dbReference>